<keyword evidence="2" id="KW-1185">Reference proteome</keyword>
<evidence type="ECO:0000313" key="1">
    <source>
        <dbReference type="EMBL" id="CAB3753787.1"/>
    </source>
</evidence>
<gene>
    <name evidence="1" type="ORF">LMG29542_02163</name>
</gene>
<dbReference type="AlphaFoldDB" id="A0A6J5DK23"/>
<protein>
    <submittedName>
        <fullName evidence="1">Uncharacterized protein</fullName>
    </submittedName>
</protein>
<sequence>MDLLCSGGDLGGLREPSAPKSNIANQKLVARMVVKQNFLHEFACTLLNKLNIFTQLTQYDIVLM</sequence>
<dbReference type="EMBL" id="CADIKH010000008">
    <property type="protein sequence ID" value="CAB3753787.1"/>
    <property type="molecule type" value="Genomic_DNA"/>
</dbReference>
<accession>A0A6J5DK23</accession>
<evidence type="ECO:0000313" key="2">
    <source>
        <dbReference type="Proteomes" id="UP000494363"/>
    </source>
</evidence>
<name>A0A6J5DK23_9BURK</name>
<reference evidence="1 2" key="1">
    <citation type="submission" date="2020-04" db="EMBL/GenBank/DDBJ databases">
        <authorList>
            <person name="De Canck E."/>
        </authorList>
    </citation>
    <scope>NUCLEOTIDE SEQUENCE [LARGE SCALE GENOMIC DNA]</scope>
    <source>
        <strain evidence="1 2">LMG 29542</strain>
    </source>
</reference>
<organism evidence="1 2">
    <name type="scientific">Paraburkholderia humisilvae</name>
    <dbReference type="NCBI Taxonomy" id="627669"/>
    <lineage>
        <taxon>Bacteria</taxon>
        <taxon>Pseudomonadati</taxon>
        <taxon>Pseudomonadota</taxon>
        <taxon>Betaproteobacteria</taxon>
        <taxon>Burkholderiales</taxon>
        <taxon>Burkholderiaceae</taxon>
        <taxon>Paraburkholderia</taxon>
    </lineage>
</organism>
<dbReference type="Proteomes" id="UP000494363">
    <property type="component" value="Unassembled WGS sequence"/>
</dbReference>
<proteinExistence type="predicted"/>